<dbReference type="RefSeq" id="WP_132025776.1">
    <property type="nucleotide sequence ID" value="NZ_CP068564.1"/>
</dbReference>
<organism evidence="12 13">
    <name type="scientific">Keratinibaculum paraultunense</name>
    <dbReference type="NCBI Taxonomy" id="1278232"/>
    <lineage>
        <taxon>Bacteria</taxon>
        <taxon>Bacillati</taxon>
        <taxon>Bacillota</taxon>
        <taxon>Tissierellia</taxon>
        <taxon>Tissierellales</taxon>
        <taxon>Tepidimicrobiaceae</taxon>
        <taxon>Keratinibaculum</taxon>
    </lineage>
</organism>
<evidence type="ECO:0000256" key="4">
    <source>
        <dbReference type="ARBA" id="ARBA00022679"/>
    </source>
</evidence>
<comment type="similarity">
    <text evidence="10">Belongs to the NadD family.</text>
</comment>
<reference evidence="12 13" key="1">
    <citation type="submission" date="2019-03" db="EMBL/GenBank/DDBJ databases">
        <title>Genomic Encyclopedia of Type Strains, Phase IV (KMG-IV): sequencing the most valuable type-strain genomes for metagenomic binning, comparative biology and taxonomic classification.</title>
        <authorList>
            <person name="Goeker M."/>
        </authorList>
    </citation>
    <scope>NUCLEOTIDE SEQUENCE [LARGE SCALE GENOMIC DNA]</scope>
    <source>
        <strain evidence="12 13">DSM 26752</strain>
    </source>
</reference>
<dbReference type="Gene3D" id="3.40.50.620">
    <property type="entry name" value="HUPs"/>
    <property type="match status" value="1"/>
</dbReference>
<keyword evidence="4 10" id="KW-0808">Transferase</keyword>
<keyword evidence="7 10" id="KW-0067">ATP-binding</keyword>
<dbReference type="NCBIfam" id="TIGR00125">
    <property type="entry name" value="cyt_tran_rel"/>
    <property type="match status" value="1"/>
</dbReference>
<dbReference type="PANTHER" id="PTHR39321">
    <property type="entry name" value="NICOTINATE-NUCLEOTIDE ADENYLYLTRANSFERASE-RELATED"/>
    <property type="match status" value="1"/>
</dbReference>
<dbReference type="PANTHER" id="PTHR39321:SF3">
    <property type="entry name" value="PHOSPHOPANTETHEINE ADENYLYLTRANSFERASE"/>
    <property type="match status" value="1"/>
</dbReference>
<dbReference type="Proteomes" id="UP000294567">
    <property type="component" value="Unassembled WGS sequence"/>
</dbReference>
<evidence type="ECO:0000256" key="2">
    <source>
        <dbReference type="ARBA" id="ARBA00005019"/>
    </source>
</evidence>
<keyword evidence="8 10" id="KW-0520">NAD</keyword>
<dbReference type="CDD" id="cd02165">
    <property type="entry name" value="NMNAT"/>
    <property type="match status" value="1"/>
</dbReference>
<sequence>MKRKVGIIGGTFDPIHNGHLMLAEYSRVNFKLEEIIFIPSGNPPHKEKGIVSPIIHRYNMTLLAINSNPHFVLSTLEIKKEEEINYTVDTIKKLKEINKNIDYYFILGEDSIKEIHTWKDYNKLLRMCKFIVAPRPYSDRKTLMDKVNSLNVKYGHSIYILDMPLIEISSTDIRNRVSKGLSIKYLVPEIVEMYIQKHKLYI</sequence>
<comment type="caution">
    <text evidence="12">The sequence shown here is derived from an EMBL/GenBank/DDBJ whole genome shotgun (WGS) entry which is preliminary data.</text>
</comment>
<dbReference type="GO" id="GO:0009435">
    <property type="term" value="P:NAD+ biosynthetic process"/>
    <property type="evidence" value="ECO:0007669"/>
    <property type="project" value="UniProtKB-UniRule"/>
</dbReference>
<keyword evidence="5 10" id="KW-0548">Nucleotidyltransferase</keyword>
<dbReference type="NCBIfam" id="NF000840">
    <property type="entry name" value="PRK00071.1-3"/>
    <property type="match status" value="1"/>
</dbReference>
<feature type="domain" description="Cytidyltransferase-like" evidence="11">
    <location>
        <begin position="7"/>
        <end position="176"/>
    </location>
</feature>
<keyword evidence="6 10" id="KW-0547">Nucleotide-binding</keyword>
<comment type="pathway">
    <text evidence="2 10">Cofactor biosynthesis; NAD(+) biosynthesis; deamido-NAD(+) from nicotinate D-ribonucleotide: step 1/1.</text>
</comment>
<evidence type="ECO:0000256" key="7">
    <source>
        <dbReference type="ARBA" id="ARBA00022840"/>
    </source>
</evidence>
<dbReference type="SUPFAM" id="SSF52374">
    <property type="entry name" value="Nucleotidylyl transferase"/>
    <property type="match status" value="1"/>
</dbReference>
<evidence type="ECO:0000256" key="3">
    <source>
        <dbReference type="ARBA" id="ARBA00022642"/>
    </source>
</evidence>
<accession>A0A4R3L382</accession>
<gene>
    <name evidence="10" type="primary">nadD</name>
    <name evidence="12" type="ORF">EDD65_10281</name>
</gene>
<evidence type="ECO:0000313" key="13">
    <source>
        <dbReference type="Proteomes" id="UP000294567"/>
    </source>
</evidence>
<evidence type="ECO:0000259" key="11">
    <source>
        <dbReference type="Pfam" id="PF01467"/>
    </source>
</evidence>
<comment type="function">
    <text evidence="1 10">Catalyzes the reversible adenylation of nicotinate mononucleotide (NaMN) to nicotinic acid adenine dinucleotide (NaAD).</text>
</comment>
<dbReference type="NCBIfam" id="TIGR00482">
    <property type="entry name" value="nicotinate (nicotinamide) nucleotide adenylyltransferase"/>
    <property type="match status" value="1"/>
</dbReference>
<evidence type="ECO:0000256" key="5">
    <source>
        <dbReference type="ARBA" id="ARBA00022695"/>
    </source>
</evidence>
<dbReference type="EMBL" id="SMAE01000002">
    <property type="protein sequence ID" value="TCS91153.1"/>
    <property type="molecule type" value="Genomic_DNA"/>
</dbReference>
<dbReference type="EC" id="2.7.7.18" evidence="10"/>
<evidence type="ECO:0000256" key="6">
    <source>
        <dbReference type="ARBA" id="ARBA00022741"/>
    </source>
</evidence>
<keyword evidence="3 10" id="KW-0662">Pyridine nucleotide biosynthesis</keyword>
<evidence type="ECO:0000256" key="8">
    <source>
        <dbReference type="ARBA" id="ARBA00023027"/>
    </source>
</evidence>
<dbReference type="Pfam" id="PF01467">
    <property type="entry name" value="CTP_transf_like"/>
    <property type="match status" value="1"/>
</dbReference>
<name>A0A4R3L382_9FIRM</name>
<evidence type="ECO:0000256" key="10">
    <source>
        <dbReference type="HAMAP-Rule" id="MF_00244"/>
    </source>
</evidence>
<protein>
    <recommendedName>
        <fullName evidence="10">Probable nicotinate-nucleotide adenylyltransferase</fullName>
        <ecNumber evidence="10">2.7.7.18</ecNumber>
    </recommendedName>
    <alternativeName>
        <fullName evidence="10">Deamido-NAD(+) diphosphorylase</fullName>
    </alternativeName>
    <alternativeName>
        <fullName evidence="10">Deamido-NAD(+) pyrophosphorylase</fullName>
    </alternativeName>
    <alternativeName>
        <fullName evidence="10">Nicotinate mononucleotide adenylyltransferase</fullName>
        <shortName evidence="10">NaMN adenylyltransferase</shortName>
    </alternativeName>
</protein>
<comment type="catalytic activity">
    <reaction evidence="9 10">
        <text>nicotinate beta-D-ribonucleotide + ATP + H(+) = deamido-NAD(+) + diphosphate</text>
        <dbReference type="Rhea" id="RHEA:22860"/>
        <dbReference type="ChEBI" id="CHEBI:15378"/>
        <dbReference type="ChEBI" id="CHEBI:30616"/>
        <dbReference type="ChEBI" id="CHEBI:33019"/>
        <dbReference type="ChEBI" id="CHEBI:57502"/>
        <dbReference type="ChEBI" id="CHEBI:58437"/>
        <dbReference type="EC" id="2.7.7.18"/>
    </reaction>
</comment>
<evidence type="ECO:0000256" key="9">
    <source>
        <dbReference type="ARBA" id="ARBA00048721"/>
    </source>
</evidence>
<keyword evidence="13" id="KW-1185">Reference proteome</keyword>
<dbReference type="HAMAP" id="MF_00244">
    <property type="entry name" value="NaMN_adenylyltr"/>
    <property type="match status" value="1"/>
</dbReference>
<dbReference type="InterPro" id="IPR005248">
    <property type="entry name" value="NadD/NMNAT"/>
</dbReference>
<proteinExistence type="inferred from homology"/>
<dbReference type="InterPro" id="IPR004821">
    <property type="entry name" value="Cyt_trans-like"/>
</dbReference>
<evidence type="ECO:0000313" key="12">
    <source>
        <dbReference type="EMBL" id="TCS91153.1"/>
    </source>
</evidence>
<evidence type="ECO:0000256" key="1">
    <source>
        <dbReference type="ARBA" id="ARBA00002324"/>
    </source>
</evidence>
<dbReference type="OrthoDB" id="5295945at2"/>
<dbReference type="GO" id="GO:0004515">
    <property type="term" value="F:nicotinate-nucleotide adenylyltransferase activity"/>
    <property type="evidence" value="ECO:0007669"/>
    <property type="project" value="UniProtKB-UniRule"/>
</dbReference>
<dbReference type="UniPathway" id="UPA00253">
    <property type="reaction ID" value="UER00332"/>
</dbReference>
<dbReference type="GO" id="GO:0005524">
    <property type="term" value="F:ATP binding"/>
    <property type="evidence" value="ECO:0007669"/>
    <property type="project" value="UniProtKB-KW"/>
</dbReference>
<dbReference type="AlphaFoldDB" id="A0A4R3L382"/>
<dbReference type="InterPro" id="IPR014729">
    <property type="entry name" value="Rossmann-like_a/b/a_fold"/>
</dbReference>